<evidence type="ECO:0000313" key="3">
    <source>
        <dbReference type="Proteomes" id="UP001065549"/>
    </source>
</evidence>
<dbReference type="AlphaFoldDB" id="A0A9J6QT87"/>
<comment type="caution">
    <text evidence="2">The sequence shown here is derived from an EMBL/GenBank/DDBJ whole genome shotgun (WGS) entry which is preliminary data.</text>
</comment>
<feature type="signal peptide" evidence="1">
    <location>
        <begin position="1"/>
        <end position="18"/>
    </location>
</feature>
<evidence type="ECO:0008006" key="4">
    <source>
        <dbReference type="Google" id="ProtNLM"/>
    </source>
</evidence>
<keyword evidence="1" id="KW-0732">Signal</keyword>
<dbReference type="EMBL" id="JAOSHN010000005">
    <property type="protein sequence ID" value="MCU7379301.1"/>
    <property type="molecule type" value="Genomic_DNA"/>
</dbReference>
<organism evidence="2 3">
    <name type="scientific">Hominibacterium faecale</name>
    <dbReference type="NCBI Taxonomy" id="2839743"/>
    <lineage>
        <taxon>Bacteria</taxon>
        <taxon>Bacillati</taxon>
        <taxon>Bacillota</taxon>
        <taxon>Clostridia</taxon>
        <taxon>Peptostreptococcales</taxon>
        <taxon>Anaerovoracaceae</taxon>
        <taxon>Hominibacterium</taxon>
    </lineage>
</organism>
<feature type="chain" id="PRO_5039946640" description="Lipoprotein" evidence="1">
    <location>
        <begin position="19"/>
        <end position="245"/>
    </location>
</feature>
<gene>
    <name evidence="2" type="ORF">OBO34_13190</name>
</gene>
<evidence type="ECO:0000256" key="1">
    <source>
        <dbReference type="SAM" id="SignalP"/>
    </source>
</evidence>
<keyword evidence="3" id="KW-1185">Reference proteome</keyword>
<proteinExistence type="predicted"/>
<evidence type="ECO:0000313" key="2">
    <source>
        <dbReference type="EMBL" id="MCU7379301.1"/>
    </source>
</evidence>
<accession>A0A9J6QT87</accession>
<protein>
    <recommendedName>
        <fullName evidence="4">Lipoprotein</fullName>
    </recommendedName>
</protein>
<sequence>MKKRAVLFFLLAAVLMLAACGKDPVDIQKEYVAMMEKPVSEHQIEKVEAYLKETIPNMSEEAADEMLIEYEAYLFPYYDGMIDYDKILQLYGSYASDDYRNLCAIKNKEQKKPATKAGKLTISRQELCNRAAEVEHLIRGEKEKKPIHQDADALYKTYIKLLLAGTADSPNFNLKSGRFSEDADKVYRTYAAENPDTVLADILSQYLEYVKNMHGTLDLKNAEAVKAYYSTCTYLEAEAGKRVME</sequence>
<dbReference type="PROSITE" id="PS51257">
    <property type="entry name" value="PROKAR_LIPOPROTEIN"/>
    <property type="match status" value="1"/>
</dbReference>
<dbReference type="Proteomes" id="UP001065549">
    <property type="component" value="Unassembled WGS sequence"/>
</dbReference>
<name>A0A9J6QT87_9FIRM</name>
<reference evidence="2" key="1">
    <citation type="submission" date="2022-09" db="EMBL/GenBank/DDBJ databases">
        <title>Culturomic study of gut microbiota in children with autism spectrum disorder.</title>
        <authorList>
            <person name="Efimov B.A."/>
            <person name="Chaplin A.V."/>
            <person name="Sokolova S.R."/>
            <person name="Pikina A.P."/>
            <person name="Korzhanova M."/>
            <person name="Belova V."/>
            <person name="Korostin D."/>
        </authorList>
    </citation>
    <scope>NUCLEOTIDE SEQUENCE</scope>
    <source>
        <strain evidence="2">ASD5510</strain>
    </source>
</reference>
<dbReference type="RefSeq" id="WP_148396140.1">
    <property type="nucleotide sequence ID" value="NZ_JAOSHN010000005.1"/>
</dbReference>